<feature type="domain" description="NAD-dependent epimerase/dehydratase" evidence="2">
    <location>
        <begin position="165"/>
        <end position="371"/>
    </location>
</feature>
<dbReference type="Gene3D" id="3.30.530.20">
    <property type="match status" value="1"/>
</dbReference>
<reference evidence="4 5" key="1">
    <citation type="submission" date="2019-08" db="EMBL/GenBank/DDBJ databases">
        <authorList>
            <person name="Liang Q."/>
        </authorList>
    </citation>
    <scope>NUCLEOTIDE SEQUENCE [LARGE SCALE GENOMIC DNA]</scope>
    <source>
        <strain evidence="4 5">V1718</strain>
    </source>
</reference>
<sequence>MTRTFEKSSTFPVSVNALYDWHARKGAFERLVPPWEDIRVVSSDHSISEGSKLIMELHRGPGWVTWEARHGSCQHPALTGIGFFTDTAVRGPFKSWVHRHEFAGDHESSTLRDFVQYELPVDSMVPEVLAGFGEAELERMFEFRHRRTAQDLARHTRYSGEPMKIAISGATGLIGKALSALLTTGGHEVLAISRTPGPDTIEWDINAGKLDAAALEGLDAVVHLAGESISGRWTDEKKRRILKSRVDGTTLLAETLAKLQRPPSVFVSASAIGYYGDRKDLPTNELSEAGEGFLPDVCKAWEDASKPAEDAGIRVVNPRIGVVLSAQGGALKPMLPAFKLGLGGPIGDGRQYMSWIAIDDVIGAILHLIKTESLSGPVNLTAPNPVQNRDFVKALADVLSRPSVIPLPSFAVKAAMGEMGDALLLEGARVYPEKLLASGFDFHFSKLEEALRFQLGKSR</sequence>
<organism evidence="4 5">
    <name type="scientific">Microvenator marinus</name>
    <dbReference type="NCBI Taxonomy" id="2600177"/>
    <lineage>
        <taxon>Bacteria</taxon>
        <taxon>Deltaproteobacteria</taxon>
        <taxon>Bradymonadales</taxon>
        <taxon>Microvenatoraceae</taxon>
        <taxon>Microvenator</taxon>
    </lineage>
</organism>
<dbReference type="KEGG" id="bbae:FRD01_07035"/>
<dbReference type="InterPro" id="IPR036291">
    <property type="entry name" value="NAD(P)-bd_dom_sf"/>
</dbReference>
<accession>A0A5B8XUD0</accession>
<dbReference type="EMBL" id="CP042467">
    <property type="protein sequence ID" value="QED26999.1"/>
    <property type="molecule type" value="Genomic_DNA"/>
</dbReference>
<dbReference type="NCBIfam" id="TIGR01777">
    <property type="entry name" value="yfcH"/>
    <property type="match status" value="1"/>
</dbReference>
<gene>
    <name evidence="4" type="ORF">FRD01_07035</name>
</gene>
<dbReference type="Gene3D" id="3.40.50.720">
    <property type="entry name" value="NAD(P)-binding Rossmann-like Domain"/>
    <property type="match status" value="1"/>
</dbReference>
<name>A0A5B8XUD0_9DELT</name>
<evidence type="ECO:0000259" key="3">
    <source>
        <dbReference type="Pfam" id="PF08338"/>
    </source>
</evidence>
<evidence type="ECO:0000313" key="4">
    <source>
        <dbReference type="EMBL" id="QED26999.1"/>
    </source>
</evidence>
<proteinExistence type="inferred from homology"/>
<dbReference type="Pfam" id="PF08338">
    <property type="entry name" value="DUF1731"/>
    <property type="match status" value="1"/>
</dbReference>
<evidence type="ECO:0000259" key="2">
    <source>
        <dbReference type="Pfam" id="PF01370"/>
    </source>
</evidence>
<dbReference type="Pfam" id="PF01370">
    <property type="entry name" value="Epimerase"/>
    <property type="match status" value="1"/>
</dbReference>
<comment type="similarity">
    <text evidence="1">Belongs to the NAD(P)-dependent epimerase/dehydratase family. SDR39U1 subfamily.</text>
</comment>
<dbReference type="InterPro" id="IPR023393">
    <property type="entry name" value="START-like_dom_sf"/>
</dbReference>
<keyword evidence="5" id="KW-1185">Reference proteome</keyword>
<dbReference type="CDD" id="cd05242">
    <property type="entry name" value="SDR_a8"/>
    <property type="match status" value="1"/>
</dbReference>
<evidence type="ECO:0000313" key="5">
    <source>
        <dbReference type="Proteomes" id="UP000321595"/>
    </source>
</evidence>
<dbReference type="InterPro" id="IPR010099">
    <property type="entry name" value="SDR39U1"/>
</dbReference>
<feature type="domain" description="DUF1731" evidence="3">
    <location>
        <begin position="407"/>
        <end position="452"/>
    </location>
</feature>
<dbReference type="PANTHER" id="PTHR11092">
    <property type="entry name" value="SUGAR NUCLEOTIDE EPIMERASE RELATED"/>
    <property type="match status" value="1"/>
</dbReference>
<dbReference type="OrthoDB" id="5292533at2"/>
<dbReference type="PANTHER" id="PTHR11092:SF0">
    <property type="entry name" value="EPIMERASE FAMILY PROTEIN SDR39U1"/>
    <property type="match status" value="1"/>
</dbReference>
<dbReference type="SUPFAM" id="SSF51735">
    <property type="entry name" value="NAD(P)-binding Rossmann-fold domains"/>
    <property type="match status" value="1"/>
</dbReference>
<dbReference type="InterPro" id="IPR001509">
    <property type="entry name" value="Epimerase_deHydtase"/>
</dbReference>
<evidence type="ECO:0000256" key="1">
    <source>
        <dbReference type="ARBA" id="ARBA00009353"/>
    </source>
</evidence>
<dbReference type="SUPFAM" id="SSF55961">
    <property type="entry name" value="Bet v1-like"/>
    <property type="match status" value="1"/>
</dbReference>
<protein>
    <submittedName>
        <fullName evidence="4">TIGR01777 family protein</fullName>
    </submittedName>
</protein>
<dbReference type="CDD" id="cd07820">
    <property type="entry name" value="SRPBCC_3"/>
    <property type="match status" value="1"/>
</dbReference>
<dbReference type="RefSeq" id="WP_146958684.1">
    <property type="nucleotide sequence ID" value="NZ_CP042467.1"/>
</dbReference>
<dbReference type="AlphaFoldDB" id="A0A5B8XUD0"/>
<dbReference type="InterPro" id="IPR013549">
    <property type="entry name" value="DUF1731"/>
</dbReference>
<dbReference type="Proteomes" id="UP000321595">
    <property type="component" value="Chromosome"/>
</dbReference>